<dbReference type="PANTHER" id="PTHR30164:SF2">
    <property type="entry name" value="PROTEIN MTFA"/>
    <property type="match status" value="1"/>
</dbReference>
<dbReference type="Gene3D" id="3.40.390.10">
    <property type="entry name" value="Collagenase (Catalytic Domain)"/>
    <property type="match status" value="1"/>
</dbReference>
<dbReference type="GO" id="GO:0005829">
    <property type="term" value="C:cytosol"/>
    <property type="evidence" value="ECO:0007669"/>
    <property type="project" value="TreeGrafter"/>
</dbReference>
<dbReference type="Pfam" id="PF06167">
    <property type="entry name" value="Peptidase_M90"/>
    <property type="match status" value="1"/>
</dbReference>
<dbReference type="InterPro" id="IPR024079">
    <property type="entry name" value="MetalloPept_cat_dom_sf"/>
</dbReference>
<sequence length="259" mass="28378">MIGWLRARREARLLRERAIPDALWQATLTQFPFLRLARADEAARLRELATLFLADKEFSAAGGLMLTDAMAVAVAAQACLPVLNFGLAPYAGFVGIVMHPAEVTARREWTDEHGIVHAWDEVLAGEAMEGGPIMLSWRDVEAAGTDAEGRPYNVVIHEFVHVLDMGNGAIDGLPALPDPALRRHWRQVLEAGRAQLQRALDAGRPGVLDPYGASSVEEFFPVAAEAFFLNPEALRDEAPPVFDLLAQYFLQGPEMASAR</sequence>
<dbReference type="GO" id="GO:0004177">
    <property type="term" value="F:aminopeptidase activity"/>
    <property type="evidence" value="ECO:0007669"/>
    <property type="project" value="TreeGrafter"/>
</dbReference>
<dbReference type="CDD" id="cd20169">
    <property type="entry name" value="Peptidase_M90_mtfA"/>
    <property type="match status" value="1"/>
</dbReference>
<evidence type="ECO:0000313" key="2">
    <source>
        <dbReference type="Proteomes" id="UP000643207"/>
    </source>
</evidence>
<dbReference type="PANTHER" id="PTHR30164">
    <property type="entry name" value="MTFA PEPTIDASE"/>
    <property type="match status" value="1"/>
</dbReference>
<dbReference type="Proteomes" id="UP000643207">
    <property type="component" value="Unassembled WGS sequence"/>
</dbReference>
<gene>
    <name evidence="1" type="ORF">JI742_10065</name>
</gene>
<dbReference type="Gene3D" id="1.10.472.150">
    <property type="entry name" value="Glucose-regulated metallo-peptidase M90, N-terminal domain"/>
    <property type="match status" value="1"/>
</dbReference>
<evidence type="ECO:0000313" key="1">
    <source>
        <dbReference type="EMBL" id="MBL0720234.1"/>
    </source>
</evidence>
<dbReference type="SUPFAM" id="SSF55486">
    <property type="entry name" value="Metalloproteases ('zincins'), catalytic domain"/>
    <property type="match status" value="1"/>
</dbReference>
<dbReference type="InterPro" id="IPR010384">
    <property type="entry name" value="MtfA_fam"/>
</dbReference>
<dbReference type="EMBL" id="JAERRA010000001">
    <property type="protein sequence ID" value="MBL0720234.1"/>
    <property type="molecule type" value="Genomic_DNA"/>
</dbReference>
<comment type="caution">
    <text evidence="1">The sequence shown here is derived from an EMBL/GenBank/DDBJ whole genome shotgun (WGS) entry which is preliminary data.</text>
</comment>
<proteinExistence type="predicted"/>
<protein>
    <submittedName>
        <fullName evidence="1">Zinc-dependent peptidase</fullName>
    </submittedName>
</protein>
<dbReference type="GO" id="GO:0008237">
    <property type="term" value="F:metallopeptidase activity"/>
    <property type="evidence" value="ECO:0007669"/>
    <property type="project" value="InterPro"/>
</dbReference>
<dbReference type="RefSeq" id="WP_201826134.1">
    <property type="nucleotide sequence ID" value="NZ_JAERRA010000001.1"/>
</dbReference>
<name>A0A9X0XEL0_9BURK</name>
<dbReference type="AlphaFoldDB" id="A0A9X0XEL0"/>
<reference evidence="1 2" key="1">
    <citation type="submission" date="2021-01" db="EMBL/GenBank/DDBJ databases">
        <title>Piscinibacter sp. Jin2 Genome sequencing and assembly.</title>
        <authorList>
            <person name="Kim I."/>
        </authorList>
    </citation>
    <scope>NUCLEOTIDE SEQUENCE [LARGE SCALE GENOMIC DNA]</scope>
    <source>
        <strain evidence="1 2">Jin2</strain>
    </source>
</reference>
<dbReference type="InterPro" id="IPR042252">
    <property type="entry name" value="MtfA_N"/>
</dbReference>
<organism evidence="1 2">
    <name type="scientific">Aquariibacter lacus</name>
    <dbReference type="NCBI Taxonomy" id="2801332"/>
    <lineage>
        <taxon>Bacteria</taxon>
        <taxon>Pseudomonadati</taxon>
        <taxon>Pseudomonadota</taxon>
        <taxon>Betaproteobacteria</taxon>
        <taxon>Burkholderiales</taxon>
        <taxon>Sphaerotilaceae</taxon>
        <taxon>Aquariibacter</taxon>
    </lineage>
</organism>
<keyword evidence="2" id="KW-1185">Reference proteome</keyword>
<accession>A0A9X0XEL0</accession>